<proteinExistence type="predicted"/>
<evidence type="ECO:0000259" key="1">
    <source>
        <dbReference type="Pfam" id="PF06527"/>
    </source>
</evidence>
<dbReference type="InterPro" id="IPR009492">
    <property type="entry name" value="TniQ"/>
</dbReference>
<feature type="domain" description="TniQ" evidence="1">
    <location>
        <begin position="10"/>
        <end position="124"/>
    </location>
</feature>
<sequence>MSLLERNGLPVRPSRELGESLPGYLYRLYNANGHPVPTEIHASLSLLYSNAALDQREAAAAQLSAVAGELSDADWPRWRTWHGWLKQSYAWLRFCPLCLRENQLHQSIWELPLVTACPIHQTQLVEECECGRKLGWRWSSADWNCRCGKAFCEIDAPDAAQGTVVLARLISACSSVERGGRWPYAWRLPKEFHDLSLEALYAEIEFLHQLECKLHRHLGGIGVTKFPSASVGMLLARWPRNLDAYLQGWLERYFAKDHGSGIVRLGRNMPLIKLQTSFSSPLSAKAEPNISRQYLARFVDRIRLPVHGPGVYLIDSALLKQLDAAWLHEFYALTERSSHLHSPQAGKPSGADSRQATVMRQVIARFVAYAVTKQSFNTGLRRTARIWPALPEHSGTSLLEWLAHLIGPLHEASHTHLCYLREMLDSVQH</sequence>
<evidence type="ECO:0000313" key="2">
    <source>
        <dbReference type="EMBL" id="MBB5018037.1"/>
    </source>
</evidence>
<protein>
    <recommendedName>
        <fullName evidence="1">TniQ domain-containing protein</fullName>
    </recommendedName>
</protein>
<accession>A0A840MM85</accession>
<comment type="caution">
    <text evidence="2">The sequence shown here is derived from an EMBL/GenBank/DDBJ whole genome shotgun (WGS) entry which is preliminary data.</text>
</comment>
<gene>
    <name evidence="2" type="ORF">HNQ59_001322</name>
</gene>
<dbReference type="RefSeq" id="WP_184036694.1">
    <property type="nucleotide sequence ID" value="NZ_JACHHY010000006.1"/>
</dbReference>
<name>A0A840MM85_9PROT</name>
<dbReference type="Pfam" id="PF06527">
    <property type="entry name" value="TniQ"/>
    <property type="match status" value="1"/>
</dbReference>
<dbReference type="EMBL" id="JACHHY010000006">
    <property type="protein sequence ID" value="MBB5018037.1"/>
    <property type="molecule type" value="Genomic_DNA"/>
</dbReference>
<keyword evidence="3" id="KW-1185">Reference proteome</keyword>
<dbReference type="AlphaFoldDB" id="A0A840MM85"/>
<reference evidence="2 3" key="1">
    <citation type="submission" date="2020-08" db="EMBL/GenBank/DDBJ databases">
        <title>Genomic Encyclopedia of Type Strains, Phase IV (KMG-IV): sequencing the most valuable type-strain genomes for metagenomic binning, comparative biology and taxonomic classification.</title>
        <authorList>
            <person name="Goeker M."/>
        </authorList>
    </citation>
    <scope>NUCLEOTIDE SEQUENCE [LARGE SCALE GENOMIC DNA]</scope>
    <source>
        <strain evidence="2 3">DSM 27165</strain>
    </source>
</reference>
<evidence type="ECO:0000313" key="3">
    <source>
        <dbReference type="Proteomes" id="UP000575898"/>
    </source>
</evidence>
<organism evidence="2 3">
    <name type="scientific">Chitinivorax tropicus</name>
    <dbReference type="NCBI Taxonomy" id="714531"/>
    <lineage>
        <taxon>Bacteria</taxon>
        <taxon>Pseudomonadati</taxon>
        <taxon>Pseudomonadota</taxon>
        <taxon>Betaproteobacteria</taxon>
        <taxon>Chitinivorax</taxon>
    </lineage>
</organism>
<dbReference type="Proteomes" id="UP000575898">
    <property type="component" value="Unassembled WGS sequence"/>
</dbReference>